<name>A6DMU2_9BACT</name>
<dbReference type="Proteomes" id="UP000004947">
    <property type="component" value="Unassembled WGS sequence"/>
</dbReference>
<keyword evidence="7" id="KW-1185">Reference proteome</keyword>
<dbReference type="Pfam" id="PF07635">
    <property type="entry name" value="PSCyt1"/>
    <property type="match status" value="1"/>
</dbReference>
<comment type="caution">
    <text evidence="6">The sequence shown here is derived from an EMBL/GenBank/DDBJ whole genome shotgun (WGS) entry which is preliminary data.</text>
</comment>
<dbReference type="EMBL" id="ABCK01000012">
    <property type="protein sequence ID" value="EDM26978.1"/>
    <property type="molecule type" value="Genomic_DNA"/>
</dbReference>
<accession>A6DMU2</accession>
<dbReference type="Pfam" id="PF07627">
    <property type="entry name" value="PSCyt3"/>
    <property type="match status" value="1"/>
</dbReference>
<proteinExistence type="predicted"/>
<feature type="domain" description="DUF1592" evidence="4">
    <location>
        <begin position="540"/>
        <end position="669"/>
    </location>
</feature>
<gene>
    <name evidence="6" type="ORF">LNTAR_07034</name>
</gene>
<feature type="domain" description="Cytochrome C Planctomycete-type" evidence="5">
    <location>
        <begin position="38"/>
        <end position="85"/>
    </location>
</feature>
<dbReference type="InterPro" id="IPR013039">
    <property type="entry name" value="DUF1588"/>
</dbReference>
<evidence type="ECO:0000259" key="3">
    <source>
        <dbReference type="Pfam" id="PF07627"/>
    </source>
</evidence>
<evidence type="ECO:0000313" key="7">
    <source>
        <dbReference type="Proteomes" id="UP000004947"/>
    </source>
</evidence>
<evidence type="ECO:0000259" key="1">
    <source>
        <dbReference type="Pfam" id="PF07624"/>
    </source>
</evidence>
<dbReference type="Pfam" id="PF07626">
    <property type="entry name" value="PSD3"/>
    <property type="match status" value="1"/>
</dbReference>
<feature type="domain" description="DUF1588" evidence="3">
    <location>
        <begin position="688"/>
        <end position="785"/>
    </location>
</feature>
<dbReference type="STRING" id="313628.LNTAR_07034"/>
<sequence>MKKVLTGLSCLIMGLSTQAEKPQAILPEKNFDFLANYCLNCHDEEKQEGKVNLEDLDFNITTIEQAEQWQSVLSAINAGDMPPEDKKQPNSHEKADFLESLSDTMVTARKVLSDSGGKITMSRLNKREYKNSIQSLVGVELNDNILPSDDGSTDFDTVGASLFMSGDKFEQYLKLGRKAIDEFYEQRAAQNAKPFVFRIEAEDIGNPKLKQRLKKSDELFKKFEALKKAVDEFAARPENAEAIAKMSQKDKAFLRRYYEKLSYLDGAPHPKDFGFKYSLANAAKFYELAKNDYEYHKHFYNLPHRENGTYLQLNYGVTRLELTPKEMPIGTYKLRVSAGAVEGSPAYRNFLEFGHPGGPIDDRGDFEGFPIKSMQVLGSVTNPKVIETEFEVRPDTQREFAIRERRPTSWHELRKIYHREVKKNGYGHEPATWVDWVEIEGPIAKPQAGKLAKIYDAYRDKEGLSDIQRARYILTEFSKEAFRTNKARPEFIESVMAIYKNRLTMEKDFELAIRTPLSIIVSSPRFIYKNEVGYDKTRQLTNLEVAIRLSYFLWSSPPDQELLNIAQKQQLSNKKVLMQQVERMLKEPKAHRFVAGLTHQWLDMQRLDLFQFSVTDFREFDQNLRKASREEVYQTILHLLRSKDNGQLQNLIKSDFVVVNGMLAAHYGMTGIEGDNFRTVKLSDKSPRGGLLGMAAINAMGSDGMESSPVERGAWVLRYMLNDPPPPAPANVPQLSRLADKKMSKKEKLIAHQEEPQCASCHRKIDPIGYGLENFNAIGQWRTKDKHAISKTNKKGIVDASGAFHKGPAFADFFELRDRIYDKKDDFARGFTEALIEYGLGRPYAFTDEDLAQQILSATKEKDYNMQEFVKALVSSKQFWSK</sequence>
<evidence type="ECO:0008006" key="8">
    <source>
        <dbReference type="Google" id="ProtNLM"/>
    </source>
</evidence>
<dbReference type="Pfam" id="PF07624">
    <property type="entry name" value="PSD2"/>
    <property type="match status" value="1"/>
</dbReference>
<dbReference type="AlphaFoldDB" id="A6DMU2"/>
<evidence type="ECO:0000259" key="4">
    <source>
        <dbReference type="Pfam" id="PF07631"/>
    </source>
</evidence>
<dbReference type="OrthoDB" id="175242at2"/>
<dbReference type="InterPro" id="IPR013036">
    <property type="entry name" value="DUF1587"/>
</dbReference>
<reference evidence="6 7" key="1">
    <citation type="journal article" date="2010" name="J. Bacteriol.">
        <title>Genome sequence of Lentisphaera araneosa HTCC2155T, the type species of the order Lentisphaerales in the phylum Lentisphaerae.</title>
        <authorList>
            <person name="Thrash J.C."/>
            <person name="Cho J.C."/>
            <person name="Vergin K.L."/>
            <person name="Morris R.M."/>
            <person name="Giovannoni S.J."/>
        </authorList>
    </citation>
    <scope>NUCLEOTIDE SEQUENCE [LARGE SCALE GENOMIC DNA]</scope>
    <source>
        <strain evidence="6 7">HTCC2155</strain>
    </source>
</reference>
<protein>
    <recommendedName>
        <fullName evidence="8">Cytochrome c domain-containing protein</fullName>
    </recommendedName>
</protein>
<dbReference type="eggNOG" id="COG2010">
    <property type="taxonomic scope" value="Bacteria"/>
</dbReference>
<dbReference type="eggNOG" id="COG0551">
    <property type="taxonomic scope" value="Bacteria"/>
</dbReference>
<dbReference type="InterPro" id="IPR011478">
    <property type="entry name" value="DUF1585"/>
</dbReference>
<feature type="domain" description="DUF1585" evidence="1">
    <location>
        <begin position="807"/>
        <end position="879"/>
    </location>
</feature>
<organism evidence="6 7">
    <name type="scientific">Lentisphaera araneosa HTCC2155</name>
    <dbReference type="NCBI Taxonomy" id="313628"/>
    <lineage>
        <taxon>Bacteria</taxon>
        <taxon>Pseudomonadati</taxon>
        <taxon>Lentisphaerota</taxon>
        <taxon>Lentisphaeria</taxon>
        <taxon>Lentisphaerales</taxon>
        <taxon>Lentisphaeraceae</taxon>
        <taxon>Lentisphaera</taxon>
    </lineage>
</organism>
<evidence type="ECO:0000259" key="5">
    <source>
        <dbReference type="Pfam" id="PF07635"/>
    </source>
</evidence>
<dbReference type="RefSeq" id="WP_007279185.1">
    <property type="nucleotide sequence ID" value="NZ_ABCK01000012.1"/>
</dbReference>
<dbReference type="InterPro" id="IPR013042">
    <property type="entry name" value="DUF1592"/>
</dbReference>
<dbReference type="InterPro" id="IPR011429">
    <property type="entry name" value="Cyt_c_Planctomycete-type"/>
</dbReference>
<evidence type="ECO:0000313" key="6">
    <source>
        <dbReference type="EMBL" id="EDM26978.1"/>
    </source>
</evidence>
<dbReference type="Pfam" id="PF07631">
    <property type="entry name" value="PSD4"/>
    <property type="match status" value="1"/>
</dbReference>
<evidence type="ECO:0000259" key="2">
    <source>
        <dbReference type="Pfam" id="PF07626"/>
    </source>
</evidence>
<feature type="domain" description="DUF1587" evidence="2">
    <location>
        <begin position="123"/>
        <end position="182"/>
    </location>
</feature>